<reference evidence="20" key="2">
    <citation type="submission" date="2022-03" db="EMBL/GenBank/DDBJ databases">
        <title>Draft title - Genomic analysis of global carrot germplasm unveils the trajectory of domestication and the origin of high carotenoid orange carrot.</title>
        <authorList>
            <person name="Iorizzo M."/>
            <person name="Ellison S."/>
            <person name="Senalik D."/>
            <person name="Macko-Podgorni A."/>
            <person name="Grzebelus D."/>
            <person name="Bostan H."/>
            <person name="Rolling W."/>
            <person name="Curaba J."/>
            <person name="Simon P."/>
        </authorList>
    </citation>
    <scope>NUCLEOTIDE SEQUENCE</scope>
    <source>
        <tissue evidence="20">Leaf</tissue>
    </source>
</reference>
<dbReference type="PROSITE" id="PS50157">
    <property type="entry name" value="ZINC_FINGER_C2H2_2"/>
    <property type="match status" value="3"/>
</dbReference>
<dbReference type="InterPro" id="IPR003347">
    <property type="entry name" value="JmjC_dom"/>
</dbReference>
<dbReference type="InterPro" id="IPR036236">
    <property type="entry name" value="Znf_C2H2_sf"/>
</dbReference>
<dbReference type="GO" id="GO:0034647">
    <property type="term" value="F:histone H3K4me/H3K4me2/H3K4me3 demethylase activity"/>
    <property type="evidence" value="ECO:0007669"/>
    <property type="project" value="TreeGrafter"/>
</dbReference>
<evidence type="ECO:0000256" key="3">
    <source>
        <dbReference type="ARBA" id="ARBA00022737"/>
    </source>
</evidence>
<comment type="catalytic activity">
    <reaction evidence="13">
        <text>N(6),N(6)-dimethyl-L-lysyl(27)-[histone H3] + 2-oxoglutarate + O2 = N(6)-methyl-L-lysyl(27)-[histone H3] + formaldehyde + succinate + CO2</text>
        <dbReference type="Rhea" id="RHEA:60232"/>
        <dbReference type="Rhea" id="RHEA-COMP:15539"/>
        <dbReference type="Rhea" id="RHEA-COMP:15544"/>
        <dbReference type="ChEBI" id="CHEBI:15379"/>
        <dbReference type="ChEBI" id="CHEBI:16526"/>
        <dbReference type="ChEBI" id="CHEBI:16810"/>
        <dbReference type="ChEBI" id="CHEBI:16842"/>
        <dbReference type="ChEBI" id="CHEBI:30031"/>
        <dbReference type="ChEBI" id="CHEBI:61929"/>
        <dbReference type="ChEBI" id="CHEBI:61976"/>
    </reaction>
    <physiologicalReaction direction="left-to-right" evidence="13">
        <dbReference type="Rhea" id="RHEA:60233"/>
    </physiologicalReaction>
</comment>
<comment type="similarity">
    <text evidence="1">Belongs to the JHDM3 histone demethylase family.</text>
</comment>
<evidence type="ECO:0000256" key="6">
    <source>
        <dbReference type="ARBA" id="ARBA00022853"/>
    </source>
</evidence>
<dbReference type="InterPro" id="IPR013087">
    <property type="entry name" value="Znf_C2H2_type"/>
</dbReference>
<keyword evidence="7" id="KW-0223">Dioxygenase</keyword>
<evidence type="ECO:0000256" key="5">
    <source>
        <dbReference type="ARBA" id="ARBA00022833"/>
    </source>
</evidence>
<dbReference type="PROSITE" id="PS51184">
    <property type="entry name" value="JMJC"/>
    <property type="match status" value="1"/>
</dbReference>
<dbReference type="GO" id="GO:0071558">
    <property type="term" value="F:histone H3K27me2/H3K27me3 demethylase activity"/>
    <property type="evidence" value="ECO:0007669"/>
    <property type="project" value="UniProtKB-ARBA"/>
</dbReference>
<dbReference type="PANTHER" id="PTHR10694">
    <property type="entry name" value="LYSINE-SPECIFIC DEMETHYLASE"/>
    <property type="match status" value="1"/>
</dbReference>
<keyword evidence="6" id="KW-0156">Chromatin regulator</keyword>
<dbReference type="GO" id="GO:0008270">
    <property type="term" value="F:zinc ion binding"/>
    <property type="evidence" value="ECO:0007669"/>
    <property type="project" value="UniProtKB-KW"/>
</dbReference>
<evidence type="ECO:0000313" key="20">
    <source>
        <dbReference type="EMBL" id="WOG96163.1"/>
    </source>
</evidence>
<dbReference type="SUPFAM" id="SSF51197">
    <property type="entry name" value="Clavaminate synthase-like"/>
    <property type="match status" value="1"/>
</dbReference>
<keyword evidence="11" id="KW-0804">Transcription</keyword>
<dbReference type="GO" id="GO:0009826">
    <property type="term" value="P:unidimensional cell growth"/>
    <property type="evidence" value="ECO:0007669"/>
    <property type="project" value="UniProtKB-ARBA"/>
</dbReference>
<dbReference type="PROSITE" id="PS51183">
    <property type="entry name" value="JMJN"/>
    <property type="match status" value="1"/>
</dbReference>
<evidence type="ECO:0008006" key="22">
    <source>
        <dbReference type="Google" id="ProtNLM"/>
    </source>
</evidence>
<evidence type="ECO:0000256" key="11">
    <source>
        <dbReference type="ARBA" id="ARBA00023163"/>
    </source>
</evidence>
<comment type="catalytic activity">
    <reaction evidence="14">
        <text>N(6),N(6),N(6)-trimethyl-L-lysyl(27)-[histone H3] + 2-oxoglutarate + O2 = N(6),N(6)-dimethyl-L-lysyl(27)-[histone H3] + formaldehyde + succinate + CO2</text>
        <dbReference type="Rhea" id="RHEA:60228"/>
        <dbReference type="Rhea" id="RHEA-COMP:15535"/>
        <dbReference type="Rhea" id="RHEA-COMP:15539"/>
        <dbReference type="ChEBI" id="CHEBI:15379"/>
        <dbReference type="ChEBI" id="CHEBI:16526"/>
        <dbReference type="ChEBI" id="CHEBI:16810"/>
        <dbReference type="ChEBI" id="CHEBI:16842"/>
        <dbReference type="ChEBI" id="CHEBI:30031"/>
        <dbReference type="ChEBI" id="CHEBI:61961"/>
        <dbReference type="ChEBI" id="CHEBI:61976"/>
    </reaction>
    <physiologicalReaction direction="left-to-right" evidence="14">
        <dbReference type="Rhea" id="RHEA:60229"/>
    </physiologicalReaction>
</comment>
<dbReference type="Pfam" id="PF02375">
    <property type="entry name" value="JmjN"/>
    <property type="match status" value="1"/>
</dbReference>
<dbReference type="EMBL" id="CP093346">
    <property type="protein sequence ID" value="WOG96163.1"/>
    <property type="molecule type" value="Genomic_DNA"/>
</dbReference>
<dbReference type="Gene3D" id="2.60.120.650">
    <property type="entry name" value="Cupin"/>
    <property type="match status" value="1"/>
</dbReference>
<dbReference type="SMART" id="SM00355">
    <property type="entry name" value="ZnF_C2H2"/>
    <property type="match status" value="4"/>
</dbReference>
<keyword evidence="4 15" id="KW-0863">Zinc-finger</keyword>
<dbReference type="SUPFAM" id="SSF57667">
    <property type="entry name" value="beta-beta-alpha zinc fingers"/>
    <property type="match status" value="2"/>
</dbReference>
<keyword evidence="8" id="KW-0560">Oxidoreductase</keyword>
<name>A0AAF1AUT1_DAUCS</name>
<feature type="domain" description="JmjN" evidence="18">
    <location>
        <begin position="16"/>
        <end position="57"/>
    </location>
</feature>
<dbReference type="GO" id="GO:0000785">
    <property type="term" value="C:chromatin"/>
    <property type="evidence" value="ECO:0007669"/>
    <property type="project" value="TreeGrafter"/>
</dbReference>
<keyword evidence="5" id="KW-0862">Zinc</keyword>
<dbReference type="GO" id="GO:0040029">
    <property type="term" value="P:epigenetic regulation of gene expression"/>
    <property type="evidence" value="ECO:0007669"/>
    <property type="project" value="UniProtKB-ARBA"/>
</dbReference>
<organism evidence="20 21">
    <name type="scientific">Daucus carota subsp. sativus</name>
    <name type="common">Carrot</name>
    <dbReference type="NCBI Taxonomy" id="79200"/>
    <lineage>
        <taxon>Eukaryota</taxon>
        <taxon>Viridiplantae</taxon>
        <taxon>Streptophyta</taxon>
        <taxon>Embryophyta</taxon>
        <taxon>Tracheophyta</taxon>
        <taxon>Spermatophyta</taxon>
        <taxon>Magnoliopsida</taxon>
        <taxon>eudicotyledons</taxon>
        <taxon>Gunneridae</taxon>
        <taxon>Pentapetalae</taxon>
        <taxon>asterids</taxon>
        <taxon>campanulids</taxon>
        <taxon>Apiales</taxon>
        <taxon>Apiaceae</taxon>
        <taxon>Apioideae</taxon>
        <taxon>Scandiceae</taxon>
        <taxon>Daucinae</taxon>
        <taxon>Daucus</taxon>
        <taxon>Daucus sect. Daucus</taxon>
    </lineage>
</organism>
<evidence type="ECO:0000259" key="19">
    <source>
        <dbReference type="PROSITE" id="PS51184"/>
    </source>
</evidence>
<sequence>MRDVKIPNWLSGLPLAPEFRPTDTEFADPIAYISKIEKEASAFGICRVIPPFPRPSKKFVIANLNKSLSKCPELGSDVNFESVKGWGNGGGESKAVFTTRQQELGQSGKRNKGVEKPAPPIYKQVWQSGEVYTLEQFEAKARGFARSQLGMVKNVSALVIETLFWKAASEKPIYVEYANDVPGSGFGEPDGSAQYCRRNSRRRNLRENASENRKEPRGNDTSNDENGCVSDKFNPSSIATGPSNTPDNIARSSRERILGHGNEECSSGQKLSDSPWNLQVIAQSPGSVTRFMPDDIPGVTSPMVYIGMLFSWFAWHVEDHELHSLNFLHTGSPKTWYAVPEDHALTFEEVIRNQAYGGNIDRLAALTLLGEKTTLLSPEVIVASGIPCCRLVQNPGEFVITFPRAYHVGFSHGFNCGEAANFGTPKWLTLAKEAAVRRAAMNHLPMLSHQQLLYLLTMSFISRVPKSLMPGVRSSRLRDRQKEEREILVKKAFVEDIIHENTHLTSLLQKNSSYRAVSWDLEMLPFSPGGSDLVNGVIDMSRPKKSISSETTHKHELSNQDLYLEYVDDADLSSEFQVDSGALPCVACGLLGFPFMSVVQPSKKALEGILHARPTESQSMCCVEEISLSSSIDNFSHGPNTYFRPRIFCLEHAIQVEELLSGKGGADVLVICHSDFKKIRLHAAAVADEIGKPFSYQEVPLDNASPEDLKLINFAIDDEGQDESKEDWTSTVKINLRHCLKTFKKYPSEELQHALTLKGLCFDKAFNGSFPSFKWKSAKLRSKRRKLNQSESKSSESILMKNDEALESVSDAPFPDKQVKLVHDAPLPDKQVKLVSKSSESMLMKNDEALESVSDAPLPDKQVKLVHDAPLPDKQVKIVSKSSESMLMKNDEALKSVSDAPLPDKQVKLVQDAPLPVKQVKLVHDAPLPDKQVKLVHNAPLPDKQVKLVHDARLPDKQVKLVHYVRRFKSKNSGSGKTFKILEDSQKGLVPVNCADLDKNKHNGVADNISIYENTGRGSSERSVLIPGQQSDMQQKSKCPVERRNVNESPVLSEIKSNLLSAEPVIGNVTSQSGRSKELMMMDEAFGSAIFDSQMQQEIKLVGNSSEKNGNSSAGSPEVPILSTVACQTPDFVQVERENQMIEGLCSQHVNSNLVNAGKSGVLHKLQGSADASTNEVSDPNISQVPDTEVERLNEHIEKPLSVVNIGADSRANLYCEVQTQFASTKVFSDPTISEGSGSDITKIERLSEQIEKPIIEVDIGVKSLNLEGEVQPQFASTKEISVPVLSEPEVSESDISTVERSREQIEKPLVEKNAGDKNCPSLEFELQPEFASAKGSKEDSVTAFVKITPSTNSSPISVKEIQDVPGEDSAADKMDSLGEITPLQEMKEFDRHNSQVQPDSVVKHNRKRKREKELLADGFIRSPCERLRPRACSTALAERSVTKEVLEERPVTKKVLKEKPDTKKVFEEKPAAKKIQESSEHPSRCKNGIKKRKASYNCDVDNCKLSFETKEELRMHKNNKCPHEGCDKTFNSHKNAVLHLRVHDDARPLKCPWEGCTKSFKWAWARTEHIRVHTGEKPYKCKVKGCGREFRFVSDYSRHRRKTGHDKT</sequence>
<keyword evidence="10" id="KW-0805">Transcription regulation</keyword>
<evidence type="ECO:0000259" key="18">
    <source>
        <dbReference type="PROSITE" id="PS51183"/>
    </source>
</evidence>
<keyword evidence="21" id="KW-1185">Reference proteome</keyword>
<feature type="domain" description="C2H2-type" evidence="17">
    <location>
        <begin position="1580"/>
        <end position="1609"/>
    </location>
</feature>
<feature type="domain" description="JmjC" evidence="19">
    <location>
        <begin position="273"/>
        <end position="439"/>
    </location>
</feature>
<evidence type="ECO:0000256" key="1">
    <source>
        <dbReference type="ARBA" id="ARBA00009711"/>
    </source>
</evidence>
<keyword evidence="3" id="KW-0677">Repeat</keyword>
<evidence type="ECO:0000256" key="13">
    <source>
        <dbReference type="ARBA" id="ARBA00050682"/>
    </source>
</evidence>
<dbReference type="PANTHER" id="PTHR10694:SF45">
    <property type="entry name" value="LYSINE-SPECIFIC DEMETHYLASE ELF6"/>
    <property type="match status" value="1"/>
</dbReference>
<dbReference type="GO" id="GO:0005634">
    <property type="term" value="C:nucleus"/>
    <property type="evidence" value="ECO:0007669"/>
    <property type="project" value="TreeGrafter"/>
</dbReference>
<evidence type="ECO:0000313" key="21">
    <source>
        <dbReference type="Proteomes" id="UP000077755"/>
    </source>
</evidence>
<dbReference type="SMART" id="SM00558">
    <property type="entry name" value="JmjC"/>
    <property type="match status" value="1"/>
</dbReference>
<gene>
    <name evidence="20" type="ORF">DCAR_0415494</name>
</gene>
<keyword evidence="2" id="KW-0479">Metal-binding</keyword>
<dbReference type="Gene3D" id="3.30.160.60">
    <property type="entry name" value="Classic Zinc Finger"/>
    <property type="match status" value="1"/>
</dbReference>
<feature type="region of interest" description="Disordered" evidence="16">
    <location>
        <begin position="182"/>
        <end position="250"/>
    </location>
</feature>
<evidence type="ECO:0000259" key="17">
    <source>
        <dbReference type="PROSITE" id="PS50157"/>
    </source>
</evidence>
<keyword evidence="9" id="KW-0408">Iron</keyword>
<evidence type="ECO:0000256" key="12">
    <source>
        <dbReference type="ARBA" id="ARBA00023242"/>
    </source>
</evidence>
<evidence type="ECO:0000256" key="16">
    <source>
        <dbReference type="SAM" id="MobiDB-lite"/>
    </source>
</evidence>
<accession>A0AAF1AUT1</accession>
<dbReference type="PROSITE" id="PS00028">
    <property type="entry name" value="ZINC_FINGER_C2H2_1"/>
    <property type="match status" value="3"/>
</dbReference>
<dbReference type="Pfam" id="PF02373">
    <property type="entry name" value="JmjC"/>
    <property type="match status" value="1"/>
</dbReference>
<evidence type="ECO:0000256" key="9">
    <source>
        <dbReference type="ARBA" id="ARBA00023004"/>
    </source>
</evidence>
<dbReference type="GO" id="GO:0009741">
    <property type="term" value="P:response to brassinosteroid"/>
    <property type="evidence" value="ECO:0007669"/>
    <property type="project" value="UniProtKB-ARBA"/>
</dbReference>
<evidence type="ECO:0000256" key="10">
    <source>
        <dbReference type="ARBA" id="ARBA00023015"/>
    </source>
</evidence>
<feature type="domain" description="C2H2-type" evidence="17">
    <location>
        <begin position="1520"/>
        <end position="1549"/>
    </location>
</feature>
<feature type="compositionally biased region" description="Polar residues" evidence="16">
    <location>
        <begin position="233"/>
        <end position="250"/>
    </location>
</feature>
<dbReference type="SMART" id="SM00545">
    <property type="entry name" value="JmjN"/>
    <property type="match status" value="1"/>
</dbReference>
<dbReference type="GO" id="GO:0048580">
    <property type="term" value="P:regulation of post-embryonic development"/>
    <property type="evidence" value="ECO:0007669"/>
    <property type="project" value="UniProtKB-ARBA"/>
</dbReference>
<protein>
    <recommendedName>
        <fullName evidence="22">JmjC domain-containing protein</fullName>
    </recommendedName>
</protein>
<evidence type="ECO:0000256" key="2">
    <source>
        <dbReference type="ARBA" id="ARBA00022723"/>
    </source>
</evidence>
<proteinExistence type="inferred from homology"/>
<dbReference type="FunFam" id="3.30.160.60:FF:000747">
    <property type="entry name" value="Probable lysine-specific demethylase ELF6"/>
    <property type="match status" value="1"/>
</dbReference>
<dbReference type="GO" id="GO:2000028">
    <property type="term" value="P:regulation of photoperiodism, flowering"/>
    <property type="evidence" value="ECO:0007669"/>
    <property type="project" value="UniProtKB-ARBA"/>
</dbReference>
<keyword evidence="12" id="KW-0539">Nucleus</keyword>
<feature type="compositionally biased region" description="Basic and acidic residues" evidence="16">
    <location>
        <begin position="205"/>
        <end position="218"/>
    </location>
</feature>
<dbReference type="InterPro" id="IPR003349">
    <property type="entry name" value="JmjN"/>
</dbReference>
<evidence type="ECO:0000256" key="7">
    <source>
        <dbReference type="ARBA" id="ARBA00022964"/>
    </source>
</evidence>
<evidence type="ECO:0000256" key="4">
    <source>
        <dbReference type="ARBA" id="ARBA00022771"/>
    </source>
</evidence>
<evidence type="ECO:0000256" key="8">
    <source>
        <dbReference type="ARBA" id="ARBA00023002"/>
    </source>
</evidence>
<reference evidence="20" key="1">
    <citation type="journal article" date="2016" name="Nat. Genet.">
        <title>A high-quality carrot genome assembly provides new insights into carotenoid accumulation and asterid genome evolution.</title>
        <authorList>
            <person name="Iorizzo M."/>
            <person name="Ellison S."/>
            <person name="Senalik D."/>
            <person name="Zeng P."/>
            <person name="Satapoomin P."/>
            <person name="Huang J."/>
            <person name="Bowman M."/>
            <person name="Iovene M."/>
            <person name="Sanseverino W."/>
            <person name="Cavagnaro P."/>
            <person name="Yildiz M."/>
            <person name="Macko-Podgorni A."/>
            <person name="Moranska E."/>
            <person name="Grzebelus E."/>
            <person name="Grzebelus D."/>
            <person name="Ashrafi H."/>
            <person name="Zheng Z."/>
            <person name="Cheng S."/>
            <person name="Spooner D."/>
            <person name="Van Deynze A."/>
            <person name="Simon P."/>
        </authorList>
    </citation>
    <scope>NUCLEOTIDE SEQUENCE</scope>
    <source>
        <tissue evidence="20">Leaf</tissue>
    </source>
</reference>
<dbReference type="GO" id="GO:0010628">
    <property type="term" value="P:positive regulation of gene expression"/>
    <property type="evidence" value="ECO:0007669"/>
    <property type="project" value="UniProtKB-ARBA"/>
</dbReference>
<dbReference type="Proteomes" id="UP000077755">
    <property type="component" value="Chromosome 4"/>
</dbReference>
<evidence type="ECO:0000256" key="14">
    <source>
        <dbReference type="ARBA" id="ARBA00051751"/>
    </source>
</evidence>
<evidence type="ECO:0000256" key="15">
    <source>
        <dbReference type="PROSITE-ProRule" id="PRU00042"/>
    </source>
</evidence>
<feature type="domain" description="C2H2-type" evidence="17">
    <location>
        <begin position="1550"/>
        <end position="1579"/>
    </location>
</feature>